<name>A0A9X4QQ98_9BACL</name>
<sequence>MLKGRRDRLAAQQRMSERERLVDEVRLAEAEWRQACVRFDDALGADQVDYAIYLLEAAEQKLDMTLRRARMHWHADQAAQLPEFRMESAVVGGEGA</sequence>
<proteinExistence type="predicted"/>
<reference evidence="1 2" key="1">
    <citation type="submission" date="2022-10" db="EMBL/GenBank/DDBJ databases">
        <title>Comparative genomic analysis of Cohnella hashimotonis sp. nov., isolated from the International Space Station.</title>
        <authorList>
            <person name="Simpson A."/>
            <person name="Venkateswaran K."/>
        </authorList>
    </citation>
    <scope>NUCLEOTIDE SEQUENCE [LARGE SCALE GENOMIC DNA]</scope>
    <source>
        <strain evidence="1 2">DSM 18997</strain>
    </source>
</reference>
<organism evidence="1 2">
    <name type="scientific">Cohnella ginsengisoli</name>
    <dbReference type="NCBI Taxonomy" id="425004"/>
    <lineage>
        <taxon>Bacteria</taxon>
        <taxon>Bacillati</taxon>
        <taxon>Bacillota</taxon>
        <taxon>Bacilli</taxon>
        <taxon>Bacillales</taxon>
        <taxon>Paenibacillaceae</taxon>
        <taxon>Cohnella</taxon>
    </lineage>
</organism>
<keyword evidence="2" id="KW-1185">Reference proteome</keyword>
<protein>
    <submittedName>
        <fullName evidence="1">YaaL family protein</fullName>
    </submittedName>
</protein>
<accession>A0A9X4QQ98</accession>
<dbReference type="Proteomes" id="UP001153387">
    <property type="component" value="Unassembled WGS sequence"/>
</dbReference>
<dbReference type="AlphaFoldDB" id="A0A9X4QQ98"/>
<evidence type="ECO:0000313" key="2">
    <source>
        <dbReference type="Proteomes" id="UP001153387"/>
    </source>
</evidence>
<evidence type="ECO:0000313" key="1">
    <source>
        <dbReference type="EMBL" id="MDG0794733.1"/>
    </source>
</evidence>
<gene>
    <name evidence="1" type="ORF">OMP38_30815</name>
</gene>
<dbReference type="RefSeq" id="WP_177244299.1">
    <property type="nucleotide sequence ID" value="NZ_JAPDHZ010000008.1"/>
</dbReference>
<dbReference type="EMBL" id="JAPDHZ010000008">
    <property type="protein sequence ID" value="MDG0794733.1"/>
    <property type="molecule type" value="Genomic_DNA"/>
</dbReference>
<comment type="caution">
    <text evidence="1">The sequence shown here is derived from an EMBL/GenBank/DDBJ whole genome shotgun (WGS) entry which is preliminary data.</text>
</comment>